<proteinExistence type="predicted"/>
<sequence>MYIHSSSCSIYQCIRDYYNFLEIQMALSSDDSTQSVLYFGDSSQIYKFDGSAIEEVMTNQELGTWSVRDDQLFTSSKFTNIATRGFDVNLWQLSNISNSTVIGALKGNFPTDMKIVETSRTGRCE</sequence>
<reference evidence="1" key="1">
    <citation type="submission" date="2020-06" db="EMBL/GenBank/DDBJ databases">
        <title>Draft genome of Bugula neritina, a colonial animal packing powerful symbionts and potential medicines.</title>
        <authorList>
            <person name="Rayko M."/>
        </authorList>
    </citation>
    <scope>NUCLEOTIDE SEQUENCE [LARGE SCALE GENOMIC DNA]</scope>
    <source>
        <strain evidence="1">Kwan_BN1</strain>
    </source>
</reference>
<evidence type="ECO:0000313" key="1">
    <source>
        <dbReference type="EMBL" id="KAF6039722.1"/>
    </source>
</evidence>
<protein>
    <submittedName>
        <fullName evidence="1">Uncharacterized protein</fullName>
    </submittedName>
</protein>
<keyword evidence="2" id="KW-1185">Reference proteome</keyword>
<accession>A0A7J7KNJ1</accession>
<gene>
    <name evidence="1" type="ORF">EB796_001978</name>
</gene>
<dbReference type="EMBL" id="VXIV02000217">
    <property type="protein sequence ID" value="KAF6039722.1"/>
    <property type="molecule type" value="Genomic_DNA"/>
</dbReference>
<evidence type="ECO:0000313" key="2">
    <source>
        <dbReference type="Proteomes" id="UP000593567"/>
    </source>
</evidence>
<dbReference type="Proteomes" id="UP000593567">
    <property type="component" value="Unassembled WGS sequence"/>
</dbReference>
<comment type="caution">
    <text evidence="1">The sequence shown here is derived from an EMBL/GenBank/DDBJ whole genome shotgun (WGS) entry which is preliminary data.</text>
</comment>
<name>A0A7J7KNJ1_BUGNE</name>
<organism evidence="1 2">
    <name type="scientific">Bugula neritina</name>
    <name type="common">Brown bryozoan</name>
    <name type="synonym">Sertularia neritina</name>
    <dbReference type="NCBI Taxonomy" id="10212"/>
    <lineage>
        <taxon>Eukaryota</taxon>
        <taxon>Metazoa</taxon>
        <taxon>Spiralia</taxon>
        <taxon>Lophotrochozoa</taxon>
        <taxon>Bryozoa</taxon>
        <taxon>Gymnolaemata</taxon>
        <taxon>Cheilostomatida</taxon>
        <taxon>Flustrina</taxon>
        <taxon>Buguloidea</taxon>
        <taxon>Bugulidae</taxon>
        <taxon>Bugula</taxon>
    </lineage>
</organism>
<dbReference type="AlphaFoldDB" id="A0A7J7KNJ1"/>